<dbReference type="PANTHER" id="PTHR37984:SF5">
    <property type="entry name" value="PROTEIN NYNRIN-LIKE"/>
    <property type="match status" value="1"/>
</dbReference>
<organism evidence="1 2">
    <name type="scientific">Austropuccinia psidii MF-1</name>
    <dbReference type="NCBI Taxonomy" id="1389203"/>
    <lineage>
        <taxon>Eukaryota</taxon>
        <taxon>Fungi</taxon>
        <taxon>Dikarya</taxon>
        <taxon>Basidiomycota</taxon>
        <taxon>Pucciniomycotina</taxon>
        <taxon>Pucciniomycetes</taxon>
        <taxon>Pucciniales</taxon>
        <taxon>Sphaerophragmiaceae</taxon>
        <taxon>Austropuccinia</taxon>
    </lineage>
</organism>
<dbReference type="InterPro" id="IPR012337">
    <property type="entry name" value="RNaseH-like_sf"/>
</dbReference>
<proteinExistence type="predicted"/>
<comment type="caution">
    <text evidence="1">The sequence shown here is derived from an EMBL/GenBank/DDBJ whole genome shotgun (WGS) entry which is preliminary data.</text>
</comment>
<keyword evidence="2" id="KW-1185">Reference proteome</keyword>
<dbReference type="PANTHER" id="PTHR37984">
    <property type="entry name" value="PROTEIN CBG26694"/>
    <property type="match status" value="1"/>
</dbReference>
<name>A0A9Q3D4Y9_9BASI</name>
<dbReference type="AlphaFoldDB" id="A0A9Q3D4Y9"/>
<evidence type="ECO:0000313" key="1">
    <source>
        <dbReference type="EMBL" id="MBW0495607.1"/>
    </source>
</evidence>
<dbReference type="EMBL" id="AVOT02013194">
    <property type="protein sequence ID" value="MBW0495607.1"/>
    <property type="molecule type" value="Genomic_DNA"/>
</dbReference>
<dbReference type="Proteomes" id="UP000765509">
    <property type="component" value="Unassembled WGS sequence"/>
</dbReference>
<accession>A0A9Q3D4Y9</accession>
<evidence type="ECO:0008006" key="3">
    <source>
        <dbReference type="Google" id="ProtNLM"/>
    </source>
</evidence>
<protein>
    <recommendedName>
        <fullName evidence="3">Integrase catalytic domain-containing protein</fullName>
    </recommendedName>
</protein>
<evidence type="ECO:0000313" key="2">
    <source>
        <dbReference type="Proteomes" id="UP000765509"/>
    </source>
</evidence>
<gene>
    <name evidence="1" type="ORF">O181_035322</name>
</gene>
<dbReference type="InterPro" id="IPR036397">
    <property type="entry name" value="RNaseH_sf"/>
</dbReference>
<dbReference type="Gene3D" id="3.30.420.10">
    <property type="entry name" value="Ribonuclease H-like superfamily/Ribonuclease H"/>
    <property type="match status" value="1"/>
</dbReference>
<dbReference type="InterPro" id="IPR050951">
    <property type="entry name" value="Retrovirus_Pol_polyprotein"/>
</dbReference>
<dbReference type="GO" id="GO:0003676">
    <property type="term" value="F:nucleic acid binding"/>
    <property type="evidence" value="ECO:0007669"/>
    <property type="project" value="InterPro"/>
</dbReference>
<sequence length="119" mass="13488">MIQIWEPKTPSEIVHMYSLSSLPPGGAGSFNDCLVLVDQNSKSPMSLPCNKVISHKGLFQNTINDRDPKFTSALWKNLHNLFGTKLSFSEAYHPQTDDLKERMIQKLEDIIRSFCSYGL</sequence>
<dbReference type="SUPFAM" id="SSF53098">
    <property type="entry name" value="Ribonuclease H-like"/>
    <property type="match status" value="1"/>
</dbReference>
<reference evidence="1" key="1">
    <citation type="submission" date="2021-03" db="EMBL/GenBank/DDBJ databases">
        <title>Draft genome sequence of rust myrtle Austropuccinia psidii MF-1, a brazilian biotype.</title>
        <authorList>
            <person name="Quecine M.C."/>
            <person name="Pachon D.M.R."/>
            <person name="Bonatelli M.L."/>
            <person name="Correr F.H."/>
            <person name="Franceschini L.M."/>
            <person name="Leite T.F."/>
            <person name="Margarido G.R.A."/>
            <person name="Almeida C.A."/>
            <person name="Ferrarezi J.A."/>
            <person name="Labate C.A."/>
        </authorList>
    </citation>
    <scope>NUCLEOTIDE SEQUENCE</scope>
    <source>
        <strain evidence="1">MF-1</strain>
    </source>
</reference>